<dbReference type="Proteomes" id="UP001150925">
    <property type="component" value="Unassembled WGS sequence"/>
</dbReference>
<feature type="non-terminal residue" evidence="10">
    <location>
        <position position="844"/>
    </location>
</feature>
<protein>
    <recommendedName>
        <fullName evidence="6">Elongator complex protein 1</fullName>
    </recommendedName>
</protein>
<keyword evidence="4" id="KW-0963">Cytoplasm</keyword>
<dbReference type="GO" id="GO:0033588">
    <property type="term" value="C:elongator holoenzyme complex"/>
    <property type="evidence" value="ECO:0007669"/>
    <property type="project" value="InterPro"/>
</dbReference>
<organism evidence="10 11">
    <name type="scientific">Dispira parvispora</name>
    <dbReference type="NCBI Taxonomy" id="1520584"/>
    <lineage>
        <taxon>Eukaryota</taxon>
        <taxon>Fungi</taxon>
        <taxon>Fungi incertae sedis</taxon>
        <taxon>Zoopagomycota</taxon>
        <taxon>Kickxellomycotina</taxon>
        <taxon>Dimargaritomycetes</taxon>
        <taxon>Dimargaritales</taxon>
        <taxon>Dimargaritaceae</taxon>
        <taxon>Dispira</taxon>
    </lineage>
</organism>
<dbReference type="InterPro" id="IPR006849">
    <property type="entry name" value="Elp1"/>
</dbReference>
<evidence type="ECO:0000256" key="1">
    <source>
        <dbReference type="ARBA" id="ARBA00004496"/>
    </source>
</evidence>
<comment type="subcellular location">
    <subcellularLocation>
        <location evidence="1">Cytoplasm</location>
    </subcellularLocation>
</comment>
<dbReference type="GO" id="GO:0005829">
    <property type="term" value="C:cytosol"/>
    <property type="evidence" value="ECO:0007669"/>
    <property type="project" value="TreeGrafter"/>
</dbReference>
<dbReference type="OrthoDB" id="40048at2759"/>
<dbReference type="InterPro" id="IPR056164">
    <property type="entry name" value="Beta-prop_ELP1_1st"/>
</dbReference>
<dbReference type="PANTHER" id="PTHR12747:SF0">
    <property type="entry name" value="ELONGATOR COMPLEX PROTEIN 1"/>
    <property type="match status" value="1"/>
</dbReference>
<evidence type="ECO:0000313" key="10">
    <source>
        <dbReference type="EMBL" id="KAJ1968741.1"/>
    </source>
</evidence>
<name>A0A9W8ATB2_9FUNG</name>
<dbReference type="GO" id="GO:0002926">
    <property type="term" value="P:tRNA wobble base 5-methoxycarbonylmethyl-2-thiouridinylation"/>
    <property type="evidence" value="ECO:0007669"/>
    <property type="project" value="TreeGrafter"/>
</dbReference>
<evidence type="ECO:0000256" key="4">
    <source>
        <dbReference type="ARBA" id="ARBA00022490"/>
    </source>
</evidence>
<dbReference type="InterPro" id="IPR056165">
    <property type="entry name" value="Beta-prop_ELP1_2nd"/>
</dbReference>
<dbReference type="SUPFAM" id="SSF69322">
    <property type="entry name" value="Tricorn protease domain 2"/>
    <property type="match status" value="1"/>
</dbReference>
<dbReference type="InterPro" id="IPR015943">
    <property type="entry name" value="WD40/YVTN_repeat-like_dom_sf"/>
</dbReference>
<evidence type="ECO:0000259" key="9">
    <source>
        <dbReference type="Pfam" id="PF23925"/>
    </source>
</evidence>
<dbReference type="AlphaFoldDB" id="A0A9W8ATB2"/>
<dbReference type="GO" id="GO:0000049">
    <property type="term" value="F:tRNA binding"/>
    <property type="evidence" value="ECO:0007669"/>
    <property type="project" value="TreeGrafter"/>
</dbReference>
<dbReference type="Pfam" id="PF23797">
    <property type="entry name" value="Beta-prop_ELP1_2nd"/>
    <property type="match status" value="1"/>
</dbReference>
<dbReference type="Pfam" id="PF23925">
    <property type="entry name" value="A-sol_ELP1"/>
    <property type="match status" value="1"/>
</dbReference>
<gene>
    <name evidence="10" type="primary">ELP1</name>
    <name evidence="10" type="ORF">IWQ62_001053</name>
</gene>
<evidence type="ECO:0000256" key="2">
    <source>
        <dbReference type="ARBA" id="ARBA00005043"/>
    </source>
</evidence>
<evidence type="ECO:0000313" key="11">
    <source>
        <dbReference type="Proteomes" id="UP001150925"/>
    </source>
</evidence>
<comment type="similarity">
    <text evidence="3">Belongs to the ELP1/IKA1 family.</text>
</comment>
<evidence type="ECO:0000259" key="7">
    <source>
        <dbReference type="Pfam" id="PF04762"/>
    </source>
</evidence>
<evidence type="ECO:0000256" key="6">
    <source>
        <dbReference type="ARBA" id="ARBA00029535"/>
    </source>
</evidence>
<sequence>MRNLTLLTEQTHHFHSSVSPESAGDPADALANLTLAELSQAHPLEHRFTPCAPVCVDSANQWTYHLVYPSNDQAPVLARVRLGPDFPDATLEVLVALPVSLEVTLTGFQYLIELDAVYLAFSNGDIFLIRDISTTQGNVGVDGWLDHLDLVGTVDDGILSTAWSPDEEVLVVVTGRHNLILMTKEFDVLAEFPIHAENQGHDASVSVGWGKKETQFHGSAGKQAAQVKRDLSGRHLSATDDRLPRIAWRGDGTYFVCSAVEPEDQVSCRMLRVYSREGLLLSTSESVDCLEQPLCWKPSGSLIATTEQLPHRHDVIFWERNGLRHGEFTLREPHGTVVRSLQWNCDSTVLAVVLEQGERVYVQLWTDRNYHWYLKQQIESADAKDPLVAMTWDPEQPLLLHWVTGNTYNRYQYAWDYFFGYSRLPQSLSVAGVVDGSELKLTPFKVANVPPPMCYATATVTAPIQTIAFLHHDSAVGRENVLSNAFAVLHHDQQAPVTLYGFTQGEQTPTTQLVELGTVVAPRTGLTLRQMVYPHPETLVFLAHDQLANQDVILVAQLQSSIDSGDQPHWKWQAWVEKPLTDAVDANVTTVGLRLGMASETNRVFLETMSGTVYEIPLEHNDLQVEIGSLQQVGQLPEACPWVAWLTIGETTVQPHPTLDTIMDETTGPHAVLVARSERHRLHLDGQLLSAHCTSFFVNDHFILFTTADHQLRLLPRFLAEEEMVRLAKLPTTEFDPIGRRRVERGSHIVCVTNNDTAVVLQMPRGNLETIHPRALVLERIRHHITQCRYREAFLLCRKHRIDMNILVDYQPEQFMAHVEDFVTQVDDPDYLNLFLSSLRNTDV</sequence>
<dbReference type="EMBL" id="JANBPY010000141">
    <property type="protein sequence ID" value="KAJ1968741.1"/>
    <property type="molecule type" value="Genomic_DNA"/>
</dbReference>
<evidence type="ECO:0000256" key="5">
    <source>
        <dbReference type="ARBA" id="ARBA00022694"/>
    </source>
</evidence>
<evidence type="ECO:0000259" key="8">
    <source>
        <dbReference type="Pfam" id="PF23797"/>
    </source>
</evidence>
<dbReference type="InterPro" id="IPR056167">
    <property type="entry name" value="A-sol_ELP1"/>
</dbReference>
<dbReference type="Pfam" id="PF04762">
    <property type="entry name" value="Beta-prop_ELP1_1st"/>
    <property type="match status" value="1"/>
</dbReference>
<keyword evidence="11" id="KW-1185">Reference proteome</keyword>
<keyword evidence="5" id="KW-0819">tRNA processing</keyword>
<comment type="pathway">
    <text evidence="2">tRNA modification; 5-methoxycarbonylmethyl-2-thiouridine-tRNA biosynthesis.</text>
</comment>
<proteinExistence type="inferred from homology"/>
<evidence type="ECO:0000256" key="3">
    <source>
        <dbReference type="ARBA" id="ARBA00006086"/>
    </source>
</evidence>
<feature type="domain" description="ELP1 N-terminal second beta-propeller" evidence="8">
    <location>
        <begin position="433"/>
        <end position="750"/>
    </location>
</feature>
<feature type="domain" description="ELP1 alpha-solenoid" evidence="9">
    <location>
        <begin position="774"/>
        <end position="844"/>
    </location>
</feature>
<dbReference type="Gene3D" id="2.130.10.10">
    <property type="entry name" value="YVTN repeat-like/Quinoprotein amine dehydrogenase"/>
    <property type="match status" value="1"/>
</dbReference>
<feature type="domain" description="ELP1 first N-terminal beta-propeller" evidence="7">
    <location>
        <begin position="85"/>
        <end position="395"/>
    </location>
</feature>
<accession>A0A9W8ATB2</accession>
<reference evidence="10" key="1">
    <citation type="submission" date="2022-07" db="EMBL/GenBank/DDBJ databases">
        <title>Phylogenomic reconstructions and comparative analyses of Kickxellomycotina fungi.</title>
        <authorList>
            <person name="Reynolds N.K."/>
            <person name="Stajich J.E."/>
            <person name="Barry K."/>
            <person name="Grigoriev I.V."/>
            <person name="Crous P."/>
            <person name="Smith M.E."/>
        </authorList>
    </citation>
    <scope>NUCLEOTIDE SEQUENCE</scope>
    <source>
        <strain evidence="10">RSA 1196</strain>
    </source>
</reference>
<comment type="caution">
    <text evidence="10">The sequence shown here is derived from an EMBL/GenBank/DDBJ whole genome shotgun (WGS) entry which is preliminary data.</text>
</comment>
<dbReference type="PANTHER" id="PTHR12747">
    <property type="entry name" value="ELONGATOR COMPLEX PROTEIN 1"/>
    <property type="match status" value="1"/>
</dbReference>